<sequence>MVSLRPSVGFLSSLIVPARQVALPSRCSVRGPCHKTLVMQQTSSVTRQECLQGFSHKFSIYIEDTDCYGVVYNCNYLKFFDRARQTALGLLPLKNLRRKDVELLTTYVDELRLPGAAVLGQELRIESKVVASKGRGGIQWEQSLICEDTDAVLAKMEATTKFVHASSTGIGDVLEAFRGNSSVRSWLEEGEEEEEAAGETRTFVMEGRVHEEEVIVFADDFDGRGRISDLR</sequence>
<dbReference type="Gene3D" id="3.10.129.10">
    <property type="entry name" value="Hotdog Thioesterase"/>
    <property type="match status" value="1"/>
</dbReference>
<dbReference type="GeneID" id="17295646"/>
<evidence type="ECO:0000313" key="1">
    <source>
        <dbReference type="EMBL" id="EKX38862.1"/>
    </source>
</evidence>
<reference evidence="1 3" key="1">
    <citation type="journal article" date="2012" name="Nature">
        <title>Algal genomes reveal evolutionary mosaicism and the fate of nucleomorphs.</title>
        <authorList>
            <consortium name="DOE Joint Genome Institute"/>
            <person name="Curtis B.A."/>
            <person name="Tanifuji G."/>
            <person name="Burki F."/>
            <person name="Gruber A."/>
            <person name="Irimia M."/>
            <person name="Maruyama S."/>
            <person name="Arias M.C."/>
            <person name="Ball S.G."/>
            <person name="Gile G.H."/>
            <person name="Hirakawa Y."/>
            <person name="Hopkins J.F."/>
            <person name="Kuo A."/>
            <person name="Rensing S.A."/>
            <person name="Schmutz J."/>
            <person name="Symeonidi A."/>
            <person name="Elias M."/>
            <person name="Eveleigh R.J."/>
            <person name="Herman E.K."/>
            <person name="Klute M.J."/>
            <person name="Nakayama T."/>
            <person name="Obornik M."/>
            <person name="Reyes-Prieto A."/>
            <person name="Armbrust E.V."/>
            <person name="Aves S.J."/>
            <person name="Beiko R.G."/>
            <person name="Coutinho P."/>
            <person name="Dacks J.B."/>
            <person name="Durnford D.G."/>
            <person name="Fast N.M."/>
            <person name="Green B.R."/>
            <person name="Grisdale C.J."/>
            <person name="Hempel F."/>
            <person name="Henrissat B."/>
            <person name="Hoppner M.P."/>
            <person name="Ishida K."/>
            <person name="Kim E."/>
            <person name="Koreny L."/>
            <person name="Kroth P.G."/>
            <person name="Liu Y."/>
            <person name="Malik S.B."/>
            <person name="Maier U.G."/>
            <person name="McRose D."/>
            <person name="Mock T."/>
            <person name="Neilson J.A."/>
            <person name="Onodera N.T."/>
            <person name="Poole A.M."/>
            <person name="Pritham E.J."/>
            <person name="Richards T.A."/>
            <person name="Rocap G."/>
            <person name="Roy S.W."/>
            <person name="Sarai C."/>
            <person name="Schaack S."/>
            <person name="Shirato S."/>
            <person name="Slamovits C.H."/>
            <person name="Spencer D.F."/>
            <person name="Suzuki S."/>
            <person name="Worden A.Z."/>
            <person name="Zauner S."/>
            <person name="Barry K."/>
            <person name="Bell C."/>
            <person name="Bharti A.K."/>
            <person name="Crow J.A."/>
            <person name="Grimwood J."/>
            <person name="Kramer R."/>
            <person name="Lindquist E."/>
            <person name="Lucas S."/>
            <person name="Salamov A."/>
            <person name="McFadden G.I."/>
            <person name="Lane C.E."/>
            <person name="Keeling P.J."/>
            <person name="Gray M.W."/>
            <person name="Grigoriev I.V."/>
            <person name="Archibald J.M."/>
        </authorList>
    </citation>
    <scope>NUCLEOTIDE SEQUENCE</scope>
    <source>
        <strain evidence="1 3">CCMP2712</strain>
    </source>
</reference>
<evidence type="ECO:0000313" key="2">
    <source>
        <dbReference type="EnsemblProtists" id="EKX38862"/>
    </source>
</evidence>
<dbReference type="EnsemblProtists" id="EKX38862">
    <property type="protein sequence ID" value="EKX38862"/>
    <property type="gene ID" value="GUITHDRAFT_114967"/>
</dbReference>
<dbReference type="PaxDb" id="55529-EKX38862"/>
<keyword evidence="3" id="KW-1185">Reference proteome</keyword>
<protein>
    <recommendedName>
        <fullName evidence="4">Thioesterase domain-containing protein</fullName>
    </recommendedName>
</protein>
<dbReference type="OrthoDB" id="46661at2759"/>
<evidence type="ECO:0008006" key="4">
    <source>
        <dbReference type="Google" id="ProtNLM"/>
    </source>
</evidence>
<dbReference type="InterPro" id="IPR029069">
    <property type="entry name" value="HotDog_dom_sf"/>
</dbReference>
<dbReference type="CDD" id="cd00586">
    <property type="entry name" value="4HBT"/>
    <property type="match status" value="1"/>
</dbReference>
<dbReference type="Proteomes" id="UP000011087">
    <property type="component" value="Unassembled WGS sequence"/>
</dbReference>
<evidence type="ECO:0000313" key="3">
    <source>
        <dbReference type="Proteomes" id="UP000011087"/>
    </source>
</evidence>
<dbReference type="EMBL" id="JH993044">
    <property type="protein sequence ID" value="EKX38862.1"/>
    <property type="molecule type" value="Genomic_DNA"/>
</dbReference>
<dbReference type="KEGG" id="gtt:GUITHDRAFT_114967"/>
<reference evidence="2" key="3">
    <citation type="submission" date="2015-06" db="UniProtKB">
        <authorList>
            <consortium name="EnsemblProtists"/>
        </authorList>
    </citation>
    <scope>IDENTIFICATION</scope>
</reference>
<gene>
    <name evidence="1" type="ORF">GUITHDRAFT_114967</name>
</gene>
<organism evidence="1">
    <name type="scientific">Guillardia theta (strain CCMP2712)</name>
    <name type="common">Cryptophyte</name>
    <dbReference type="NCBI Taxonomy" id="905079"/>
    <lineage>
        <taxon>Eukaryota</taxon>
        <taxon>Cryptophyceae</taxon>
        <taxon>Pyrenomonadales</taxon>
        <taxon>Geminigeraceae</taxon>
        <taxon>Guillardia</taxon>
    </lineage>
</organism>
<dbReference type="AlphaFoldDB" id="L1IS10"/>
<name>L1IS10_GUITC</name>
<dbReference type="HOGENOM" id="CLU_1201807_0_0_1"/>
<reference evidence="3" key="2">
    <citation type="submission" date="2012-11" db="EMBL/GenBank/DDBJ databases">
        <authorList>
            <person name="Kuo A."/>
            <person name="Curtis B.A."/>
            <person name="Tanifuji G."/>
            <person name="Burki F."/>
            <person name="Gruber A."/>
            <person name="Irimia M."/>
            <person name="Maruyama S."/>
            <person name="Arias M.C."/>
            <person name="Ball S.G."/>
            <person name="Gile G.H."/>
            <person name="Hirakawa Y."/>
            <person name="Hopkins J.F."/>
            <person name="Rensing S.A."/>
            <person name="Schmutz J."/>
            <person name="Symeonidi A."/>
            <person name="Elias M."/>
            <person name="Eveleigh R.J."/>
            <person name="Herman E.K."/>
            <person name="Klute M.J."/>
            <person name="Nakayama T."/>
            <person name="Obornik M."/>
            <person name="Reyes-Prieto A."/>
            <person name="Armbrust E.V."/>
            <person name="Aves S.J."/>
            <person name="Beiko R.G."/>
            <person name="Coutinho P."/>
            <person name="Dacks J.B."/>
            <person name="Durnford D.G."/>
            <person name="Fast N.M."/>
            <person name="Green B.R."/>
            <person name="Grisdale C."/>
            <person name="Hempe F."/>
            <person name="Henrissat B."/>
            <person name="Hoppner M.P."/>
            <person name="Ishida K.-I."/>
            <person name="Kim E."/>
            <person name="Koreny L."/>
            <person name="Kroth P.G."/>
            <person name="Liu Y."/>
            <person name="Malik S.-B."/>
            <person name="Maier U.G."/>
            <person name="McRose D."/>
            <person name="Mock T."/>
            <person name="Neilson J.A."/>
            <person name="Onodera N.T."/>
            <person name="Poole A.M."/>
            <person name="Pritham E.J."/>
            <person name="Richards T.A."/>
            <person name="Rocap G."/>
            <person name="Roy S.W."/>
            <person name="Sarai C."/>
            <person name="Schaack S."/>
            <person name="Shirato S."/>
            <person name="Slamovits C.H."/>
            <person name="Spencer D.F."/>
            <person name="Suzuki S."/>
            <person name="Worden A.Z."/>
            <person name="Zauner S."/>
            <person name="Barry K."/>
            <person name="Bell C."/>
            <person name="Bharti A.K."/>
            <person name="Crow J.A."/>
            <person name="Grimwood J."/>
            <person name="Kramer R."/>
            <person name="Lindquist E."/>
            <person name="Lucas S."/>
            <person name="Salamov A."/>
            <person name="McFadden G.I."/>
            <person name="Lane C.E."/>
            <person name="Keeling P.J."/>
            <person name="Gray M.W."/>
            <person name="Grigoriev I.V."/>
            <person name="Archibald J.M."/>
        </authorList>
    </citation>
    <scope>NUCLEOTIDE SEQUENCE</scope>
    <source>
        <strain evidence="3">CCMP2712</strain>
    </source>
</reference>
<proteinExistence type="predicted"/>
<dbReference type="RefSeq" id="XP_005825842.1">
    <property type="nucleotide sequence ID" value="XM_005825785.1"/>
</dbReference>
<accession>L1IS10</accession>
<dbReference type="SUPFAM" id="SSF54637">
    <property type="entry name" value="Thioesterase/thiol ester dehydrase-isomerase"/>
    <property type="match status" value="1"/>
</dbReference>